<feature type="non-terminal residue" evidence="3">
    <location>
        <position position="195"/>
    </location>
</feature>
<evidence type="ECO:0000259" key="2">
    <source>
        <dbReference type="Pfam" id="PF20154"/>
    </source>
</evidence>
<protein>
    <recommendedName>
        <fullName evidence="2">Apolipoprotein N-acyltransferase N-terminal domain-containing protein</fullName>
    </recommendedName>
</protein>
<reference evidence="3" key="1">
    <citation type="submission" date="2018-05" db="EMBL/GenBank/DDBJ databases">
        <authorList>
            <person name="Lanie J.A."/>
            <person name="Ng W.-L."/>
            <person name="Kazmierczak K.M."/>
            <person name="Andrzejewski T.M."/>
            <person name="Davidsen T.M."/>
            <person name="Wayne K.J."/>
            <person name="Tettelin H."/>
            <person name="Glass J.I."/>
            <person name="Rusch D."/>
            <person name="Podicherti R."/>
            <person name="Tsui H.-C.T."/>
            <person name="Winkler M.E."/>
        </authorList>
    </citation>
    <scope>NUCLEOTIDE SEQUENCE</scope>
</reference>
<keyword evidence="1" id="KW-0472">Membrane</keyword>
<organism evidence="3">
    <name type="scientific">marine metagenome</name>
    <dbReference type="NCBI Taxonomy" id="408172"/>
    <lineage>
        <taxon>unclassified sequences</taxon>
        <taxon>metagenomes</taxon>
        <taxon>ecological metagenomes</taxon>
    </lineage>
</organism>
<dbReference type="GO" id="GO:0016410">
    <property type="term" value="F:N-acyltransferase activity"/>
    <property type="evidence" value="ECO:0007669"/>
    <property type="project" value="InterPro"/>
</dbReference>
<feature type="transmembrane region" description="Helical" evidence="1">
    <location>
        <begin position="172"/>
        <end position="190"/>
    </location>
</feature>
<evidence type="ECO:0000313" key="3">
    <source>
        <dbReference type="EMBL" id="SVC89302.1"/>
    </source>
</evidence>
<dbReference type="GO" id="GO:0016020">
    <property type="term" value="C:membrane"/>
    <property type="evidence" value="ECO:0007669"/>
    <property type="project" value="InterPro"/>
</dbReference>
<dbReference type="PANTHER" id="PTHR38686">
    <property type="entry name" value="APOLIPOPROTEIN N-ACYLTRANSFERASE"/>
    <property type="match status" value="1"/>
</dbReference>
<dbReference type="InterPro" id="IPR004563">
    <property type="entry name" value="Apolipo_AcylTrfase"/>
</dbReference>
<dbReference type="EMBL" id="UINC01117106">
    <property type="protein sequence ID" value="SVC89302.1"/>
    <property type="molecule type" value="Genomic_DNA"/>
</dbReference>
<proteinExistence type="predicted"/>
<feature type="domain" description="Apolipoprotein N-acyltransferase N-terminal" evidence="2">
    <location>
        <begin position="14"/>
        <end position="160"/>
    </location>
</feature>
<dbReference type="GO" id="GO:0042158">
    <property type="term" value="P:lipoprotein biosynthetic process"/>
    <property type="evidence" value="ECO:0007669"/>
    <property type="project" value="InterPro"/>
</dbReference>
<feature type="transmembrane region" description="Helical" evidence="1">
    <location>
        <begin position="78"/>
        <end position="96"/>
    </location>
</feature>
<feature type="transmembrane region" description="Helical" evidence="1">
    <location>
        <begin position="50"/>
        <end position="72"/>
    </location>
</feature>
<keyword evidence="1" id="KW-1133">Transmembrane helix</keyword>
<evidence type="ECO:0000256" key="1">
    <source>
        <dbReference type="SAM" id="Phobius"/>
    </source>
</evidence>
<keyword evidence="1" id="KW-0812">Transmembrane</keyword>
<feature type="transmembrane region" description="Helical" evidence="1">
    <location>
        <begin position="145"/>
        <end position="165"/>
    </location>
</feature>
<dbReference type="InterPro" id="IPR045378">
    <property type="entry name" value="LNT_N"/>
</dbReference>
<name>A0A382QWS0_9ZZZZ</name>
<gene>
    <name evidence="3" type="ORF">METZ01_LOCUS342156</name>
</gene>
<dbReference type="AlphaFoldDB" id="A0A382QWS0"/>
<dbReference type="PANTHER" id="PTHR38686:SF1">
    <property type="entry name" value="APOLIPOPROTEIN N-ACYLTRANSFERASE"/>
    <property type="match status" value="1"/>
</dbReference>
<dbReference type="Pfam" id="PF20154">
    <property type="entry name" value="LNT_N"/>
    <property type="match status" value="1"/>
</dbReference>
<accession>A0A382QWS0</accession>
<sequence length="195" mass="21040">MKTRLTGSLKPAASGVCLAFAMPPWGWWPLAFFAFFALDQLLTQAVSPRDRFWTGFAFGVGWLFPGTFWMIALTVPGYLIQGMLFSAFVGIAALMVPKGAWRWLALPAAFVLIESLRYRWPFGGVPLATLAMSQSRAPLGQTVRILGPLFLSALVVLAGVALSSACEKKWKIASATGITLVALWAIGFVAPNGKS</sequence>
<feature type="transmembrane region" description="Helical" evidence="1">
    <location>
        <begin position="12"/>
        <end position="38"/>
    </location>
</feature>